<keyword evidence="5" id="KW-0408">Iron</keyword>
<dbReference type="Pfam" id="PF00848">
    <property type="entry name" value="Ring_hydroxyl_A"/>
    <property type="match status" value="1"/>
</dbReference>
<evidence type="ECO:0000256" key="1">
    <source>
        <dbReference type="ARBA" id="ARBA00001962"/>
    </source>
</evidence>
<dbReference type="InterPro" id="IPR015879">
    <property type="entry name" value="Ring_hydroxy_dOase_asu_C_dom"/>
</dbReference>
<evidence type="ECO:0000256" key="2">
    <source>
        <dbReference type="ARBA" id="ARBA00022714"/>
    </source>
</evidence>
<name>A0ABT3CKW2_9MYCO</name>
<protein>
    <submittedName>
        <fullName evidence="8">Aromatic ring-hydroxylating dioxygenase subunit alpha</fullName>
    </submittedName>
</protein>
<evidence type="ECO:0000313" key="8">
    <source>
        <dbReference type="EMBL" id="MCV7230060.1"/>
    </source>
</evidence>
<dbReference type="Gene3D" id="3.90.380.10">
    <property type="entry name" value="Naphthalene 1,2-dioxygenase Alpha Subunit, Chain A, domain 1"/>
    <property type="match status" value="2"/>
</dbReference>
<dbReference type="InterPro" id="IPR017941">
    <property type="entry name" value="Rieske_2Fe-2S"/>
</dbReference>
<comment type="caution">
    <text evidence="8">The sequence shown here is derived from an EMBL/GenBank/DDBJ whole genome shotgun (WGS) entry which is preliminary data.</text>
</comment>
<evidence type="ECO:0000256" key="5">
    <source>
        <dbReference type="ARBA" id="ARBA00023004"/>
    </source>
</evidence>
<keyword evidence="2" id="KW-0001">2Fe-2S</keyword>
<dbReference type="CDD" id="cd03469">
    <property type="entry name" value="Rieske_RO_Alpha_N"/>
    <property type="match status" value="1"/>
</dbReference>
<gene>
    <name evidence="8" type="ORF">H7J73_29045</name>
</gene>
<evidence type="ECO:0000256" key="6">
    <source>
        <dbReference type="ARBA" id="ARBA00023014"/>
    </source>
</evidence>
<dbReference type="RefSeq" id="WP_264071343.1">
    <property type="nucleotide sequence ID" value="NZ_JACKTY010000049.1"/>
</dbReference>
<proteinExistence type="predicted"/>
<dbReference type="PANTHER" id="PTHR43756">
    <property type="entry name" value="CHOLINE MONOOXYGENASE, CHLOROPLASTIC"/>
    <property type="match status" value="1"/>
</dbReference>
<reference evidence="8 9" key="1">
    <citation type="journal article" date="2022" name="BMC Genomics">
        <title>Comparative genome analysis of mycobacteria focusing on tRNA and non-coding RNA.</title>
        <authorList>
            <person name="Behra P.R.K."/>
            <person name="Pettersson B.M.F."/>
            <person name="Ramesh M."/>
            <person name="Das S."/>
            <person name="Dasgupta S."/>
            <person name="Kirsebom L.A."/>
        </authorList>
    </citation>
    <scope>NUCLEOTIDE SEQUENCE [LARGE SCALE GENOMIC DNA]</scope>
    <source>
        <strain evidence="8 9">DSM 44078</strain>
    </source>
</reference>
<dbReference type="PRINTS" id="PR00090">
    <property type="entry name" value="RNGDIOXGNASE"/>
</dbReference>
<keyword evidence="8" id="KW-0223">Dioxygenase</keyword>
<feature type="domain" description="Rieske" evidence="7">
    <location>
        <begin position="55"/>
        <end position="163"/>
    </location>
</feature>
<dbReference type="Proteomes" id="UP001526201">
    <property type="component" value="Unassembled WGS sequence"/>
</dbReference>
<keyword evidence="3" id="KW-0479">Metal-binding</keyword>
<dbReference type="InterPro" id="IPR036922">
    <property type="entry name" value="Rieske_2Fe-2S_sf"/>
</dbReference>
<evidence type="ECO:0000313" key="9">
    <source>
        <dbReference type="Proteomes" id="UP001526201"/>
    </source>
</evidence>
<dbReference type="EMBL" id="JACKTY010000049">
    <property type="protein sequence ID" value="MCV7230060.1"/>
    <property type="molecule type" value="Genomic_DNA"/>
</dbReference>
<accession>A0ABT3CKW2</accession>
<comment type="cofactor">
    <cofactor evidence="1">
        <name>Fe cation</name>
        <dbReference type="ChEBI" id="CHEBI:24875"/>
    </cofactor>
</comment>
<evidence type="ECO:0000256" key="4">
    <source>
        <dbReference type="ARBA" id="ARBA00023002"/>
    </source>
</evidence>
<dbReference type="PROSITE" id="PS51296">
    <property type="entry name" value="RIESKE"/>
    <property type="match status" value="1"/>
</dbReference>
<dbReference type="GO" id="GO:0051213">
    <property type="term" value="F:dioxygenase activity"/>
    <property type="evidence" value="ECO:0007669"/>
    <property type="project" value="UniProtKB-KW"/>
</dbReference>
<evidence type="ECO:0000259" key="7">
    <source>
        <dbReference type="PROSITE" id="PS51296"/>
    </source>
</evidence>
<dbReference type="PANTHER" id="PTHR43756:SF5">
    <property type="entry name" value="CHOLINE MONOOXYGENASE, CHLOROPLASTIC"/>
    <property type="match status" value="1"/>
</dbReference>
<keyword evidence="4" id="KW-0560">Oxidoreductase</keyword>
<keyword evidence="9" id="KW-1185">Reference proteome</keyword>
<sequence length="383" mass="41932">MNSTSLTNSTAFHVTPDEAARIAQELATGKTLPLSWYTDPAVTAAEIDRIYSDTWQYIGRAADVAEAGQFVTADIAGRPIVVVRDRDGSLNAFHNVCRHRAAKVVLEECGLRRSLSCHYHAWTYGLDGSLKGAPRSKSEVDFPQSDLGLRKASAATWGPFLFANLAESPEPLEAQLADVPALTAGAGIDVDNLTFHFRVEYDLKCNWKVAIENYLECYHCPNAHPGFSHVLDTDMSAYQLVLEPTLAWQNGPLRQLSPGAAPGQGYTGRDGAVPEGRYFAVFPNMKVNINPGLPNLSIGPIIPMGPDNSHGFLDYYFSPDVSQQWIDDMIVFDNEVGAEDTVLVESVQNGIRSGAVEQGRIMLESEKLIAGYQSWLLDKLTAR</sequence>
<evidence type="ECO:0000256" key="3">
    <source>
        <dbReference type="ARBA" id="ARBA00022723"/>
    </source>
</evidence>
<dbReference type="SUPFAM" id="SSF55961">
    <property type="entry name" value="Bet v1-like"/>
    <property type="match status" value="1"/>
</dbReference>
<dbReference type="InterPro" id="IPR001663">
    <property type="entry name" value="Rng_hydr_dOase-A"/>
</dbReference>
<dbReference type="Gene3D" id="2.102.10.10">
    <property type="entry name" value="Rieske [2Fe-2S] iron-sulphur domain"/>
    <property type="match status" value="1"/>
</dbReference>
<dbReference type="SUPFAM" id="SSF50022">
    <property type="entry name" value="ISP domain"/>
    <property type="match status" value="1"/>
</dbReference>
<keyword evidence="6" id="KW-0411">Iron-sulfur</keyword>
<organism evidence="8 9">
    <name type="scientific">Mycolicibacterium komossense</name>
    <dbReference type="NCBI Taxonomy" id="1779"/>
    <lineage>
        <taxon>Bacteria</taxon>
        <taxon>Bacillati</taxon>
        <taxon>Actinomycetota</taxon>
        <taxon>Actinomycetes</taxon>
        <taxon>Mycobacteriales</taxon>
        <taxon>Mycobacteriaceae</taxon>
        <taxon>Mycolicibacterium</taxon>
    </lineage>
</organism>
<dbReference type="Pfam" id="PF00355">
    <property type="entry name" value="Rieske"/>
    <property type="match status" value="1"/>
</dbReference>